<evidence type="ECO:0000313" key="2">
    <source>
        <dbReference type="EMBL" id="CAF2901449.1"/>
    </source>
</evidence>
<dbReference type="EMBL" id="HG994582">
    <property type="protein sequence ID" value="CAF2901469.1"/>
    <property type="molecule type" value="Genomic_DNA"/>
</dbReference>
<name>A0A0K2TDJ2_LEPSM</name>
<evidence type="ECO:0000313" key="5">
    <source>
        <dbReference type="Proteomes" id="UP000675881"/>
    </source>
</evidence>
<organism evidence="4">
    <name type="scientific">Lepeophtheirus salmonis</name>
    <name type="common">Salmon louse</name>
    <name type="synonym">Caligus salmonis</name>
    <dbReference type="NCBI Taxonomy" id="72036"/>
    <lineage>
        <taxon>Eukaryota</taxon>
        <taxon>Metazoa</taxon>
        <taxon>Ecdysozoa</taxon>
        <taxon>Arthropoda</taxon>
        <taxon>Crustacea</taxon>
        <taxon>Multicrustacea</taxon>
        <taxon>Hexanauplia</taxon>
        <taxon>Copepoda</taxon>
        <taxon>Siphonostomatoida</taxon>
        <taxon>Caligidae</taxon>
        <taxon>Lepeophtheirus</taxon>
    </lineage>
</organism>
<feature type="signal peptide" evidence="1">
    <location>
        <begin position="1"/>
        <end position="16"/>
    </location>
</feature>
<evidence type="ECO:0000256" key="1">
    <source>
        <dbReference type="SAM" id="SignalP"/>
    </source>
</evidence>
<dbReference type="AlphaFoldDB" id="A0A0K2TDJ2"/>
<gene>
    <name evidence="3" type="ORF">LSAA_7239</name>
    <name evidence="2" type="ORF">LSAA_7795</name>
</gene>
<dbReference type="OrthoDB" id="6398637at2759"/>
<feature type="chain" id="PRO_5035992956" evidence="1">
    <location>
        <begin position="17"/>
        <end position="166"/>
    </location>
</feature>
<accession>A0A0K2TDJ2</accession>
<reference evidence="4" key="1">
    <citation type="submission" date="2014-05" db="EMBL/GenBank/DDBJ databases">
        <authorList>
            <person name="Chronopoulou M."/>
        </authorList>
    </citation>
    <scope>NUCLEOTIDE SEQUENCE</scope>
    <source>
        <tissue evidence="4">Whole organism</tissue>
    </source>
</reference>
<proteinExistence type="predicted"/>
<dbReference type="EMBL" id="HG994582">
    <property type="protein sequence ID" value="CAF2901449.1"/>
    <property type="molecule type" value="Genomic_DNA"/>
</dbReference>
<dbReference type="EMBL" id="HACA01006763">
    <property type="protein sequence ID" value="CDW24124.1"/>
    <property type="molecule type" value="Transcribed_RNA"/>
</dbReference>
<keyword evidence="1" id="KW-0732">Signal</keyword>
<dbReference type="Proteomes" id="UP000675881">
    <property type="component" value="Chromosome 3"/>
</dbReference>
<reference evidence="2" key="2">
    <citation type="submission" date="2021-02" db="EMBL/GenBank/DDBJ databases">
        <authorList>
            <person name="Bekaert M."/>
        </authorList>
    </citation>
    <scope>NUCLEOTIDE SEQUENCE</scope>
    <source>
        <strain evidence="2">IoA-00</strain>
    </source>
</reference>
<evidence type="ECO:0000313" key="4">
    <source>
        <dbReference type="EMBL" id="CDW24124.1"/>
    </source>
</evidence>
<protein>
    <submittedName>
        <fullName evidence="2">(salmon louse) hypothetical protein</fullName>
    </submittedName>
</protein>
<sequence length="166" mass="18190">MKILLVAAFLIAGAMSAPLEDTPEVKEAKTAFQAAYDEATAGEHAKLAPVPVVNSYLADSKDVAEAKKEFISLYKNAEAVSKAAERPFVPIAYPYYSVGPSFKGFAYSSMSPSHAPLYYSAAPFAAPTFNRYFHYPSPYQTYYTLPYGNSFVQPMNSVEEPAVQEE</sequence>
<evidence type="ECO:0000313" key="3">
    <source>
        <dbReference type="EMBL" id="CAF2901469.1"/>
    </source>
</evidence>
<keyword evidence="5" id="KW-1185">Reference proteome</keyword>